<dbReference type="KEGG" id="crb:17891850"/>
<dbReference type="Pfam" id="PF14368">
    <property type="entry name" value="LTP_2"/>
    <property type="match status" value="1"/>
</dbReference>
<dbReference type="OrthoDB" id="1055295at2759"/>
<evidence type="ECO:0000313" key="4">
    <source>
        <dbReference type="Proteomes" id="UP000029121"/>
    </source>
</evidence>
<feature type="chain" id="PRO_5004343156" description="Bifunctional inhibitor/plant lipid transfer protein/seed storage helical domain-containing protein" evidence="1">
    <location>
        <begin position="22"/>
        <end position="107"/>
    </location>
</feature>
<dbReference type="PANTHER" id="PTHR33286:SF41">
    <property type="entry name" value="PROTEASE INHIBITOR_SEED STORAGE_LIPID TRANSFER FAMILY PROTEIN"/>
    <property type="match status" value="1"/>
</dbReference>
<feature type="signal peptide" evidence="1">
    <location>
        <begin position="1"/>
        <end position="21"/>
    </location>
</feature>
<gene>
    <name evidence="3" type="ORF">CARUB_v10015097mg</name>
</gene>
<sequence length="107" mass="11782">MYAIIFVLLVVIISSFKPYHGCAVTKGYEDLVYCASSLTLNRPFVPPIPQCCQNLKIDKMYCLCDAVNPRFLEEFDVKKLIKLSHACGDLLVPGSYCGVYKVPGGGA</sequence>
<reference evidence="4" key="1">
    <citation type="journal article" date="2013" name="Nat. Genet.">
        <title>The Capsella rubella genome and the genomic consequences of rapid mating system evolution.</title>
        <authorList>
            <person name="Slotte T."/>
            <person name="Hazzouri K.M."/>
            <person name="Agren J.A."/>
            <person name="Koenig D."/>
            <person name="Maumus F."/>
            <person name="Guo Y.L."/>
            <person name="Steige K."/>
            <person name="Platts A.E."/>
            <person name="Escobar J.S."/>
            <person name="Newman L.K."/>
            <person name="Wang W."/>
            <person name="Mandakova T."/>
            <person name="Vello E."/>
            <person name="Smith L.M."/>
            <person name="Henz S.R."/>
            <person name="Steffen J."/>
            <person name="Takuno S."/>
            <person name="Brandvain Y."/>
            <person name="Coop G."/>
            <person name="Andolfatto P."/>
            <person name="Hu T.T."/>
            <person name="Blanchette M."/>
            <person name="Clark R.M."/>
            <person name="Quesneville H."/>
            <person name="Nordborg M."/>
            <person name="Gaut B.S."/>
            <person name="Lysak M.A."/>
            <person name="Jenkins J."/>
            <person name="Grimwood J."/>
            <person name="Chapman J."/>
            <person name="Prochnik S."/>
            <person name="Shu S."/>
            <person name="Rokhsar D."/>
            <person name="Schmutz J."/>
            <person name="Weigel D."/>
            <person name="Wright S.I."/>
        </authorList>
    </citation>
    <scope>NUCLEOTIDE SEQUENCE [LARGE SCALE GENOMIC DNA]</scope>
    <source>
        <strain evidence="4">cv. Monte Gargano</strain>
    </source>
</reference>
<keyword evidence="1" id="KW-0732">Signal</keyword>
<dbReference type="PANTHER" id="PTHR33286">
    <property type="entry name" value="BIFUNCTIONAL INHIBITOR/LIPID-TRANSFER PROTEIN/SEED STORAGE 2S ALBUMIN SUPERFAMILY PROTEIN"/>
    <property type="match status" value="1"/>
</dbReference>
<proteinExistence type="predicted"/>
<name>R0HQ21_9BRAS</name>
<dbReference type="Proteomes" id="UP000029121">
    <property type="component" value="Unassembled WGS sequence"/>
</dbReference>
<evidence type="ECO:0000259" key="2">
    <source>
        <dbReference type="Pfam" id="PF14368"/>
    </source>
</evidence>
<dbReference type="EMBL" id="KB870807">
    <property type="protein sequence ID" value="EOA31869.1"/>
    <property type="molecule type" value="Genomic_DNA"/>
</dbReference>
<dbReference type="AlphaFoldDB" id="R0HQ21"/>
<evidence type="ECO:0000313" key="3">
    <source>
        <dbReference type="EMBL" id="EOA31869.1"/>
    </source>
</evidence>
<organism evidence="3 4">
    <name type="scientific">Capsella rubella</name>
    <dbReference type="NCBI Taxonomy" id="81985"/>
    <lineage>
        <taxon>Eukaryota</taxon>
        <taxon>Viridiplantae</taxon>
        <taxon>Streptophyta</taxon>
        <taxon>Embryophyta</taxon>
        <taxon>Tracheophyta</taxon>
        <taxon>Spermatophyta</taxon>
        <taxon>Magnoliopsida</taxon>
        <taxon>eudicotyledons</taxon>
        <taxon>Gunneridae</taxon>
        <taxon>Pentapetalae</taxon>
        <taxon>rosids</taxon>
        <taxon>malvids</taxon>
        <taxon>Brassicales</taxon>
        <taxon>Brassicaceae</taxon>
        <taxon>Camelineae</taxon>
        <taxon>Capsella</taxon>
    </lineage>
</organism>
<accession>R0HQ21</accession>
<dbReference type="SUPFAM" id="SSF47699">
    <property type="entry name" value="Bifunctional inhibitor/lipid-transfer protein/seed storage 2S albumin"/>
    <property type="match status" value="1"/>
</dbReference>
<dbReference type="Gene3D" id="1.10.110.10">
    <property type="entry name" value="Plant lipid-transfer and hydrophobic proteins"/>
    <property type="match status" value="1"/>
</dbReference>
<keyword evidence="4" id="KW-1185">Reference proteome</keyword>
<evidence type="ECO:0000256" key="1">
    <source>
        <dbReference type="SAM" id="SignalP"/>
    </source>
</evidence>
<feature type="domain" description="Bifunctional inhibitor/plant lipid transfer protein/seed storage helical" evidence="2">
    <location>
        <begin position="22"/>
        <end position="97"/>
    </location>
</feature>
<dbReference type="InterPro" id="IPR016140">
    <property type="entry name" value="Bifunc_inhib/LTP/seed_store"/>
</dbReference>
<protein>
    <recommendedName>
        <fullName evidence="2">Bifunctional inhibitor/plant lipid transfer protein/seed storage helical domain-containing protein</fullName>
    </recommendedName>
</protein>
<dbReference type="InterPro" id="IPR036312">
    <property type="entry name" value="Bifun_inhib/LTP/seed_sf"/>
</dbReference>